<name>A0A4U8TCZ9_9HELI</name>
<dbReference type="PANTHER" id="PTHR16301:SF20">
    <property type="entry name" value="IMPACT FAMILY MEMBER YIGZ"/>
    <property type="match status" value="1"/>
</dbReference>
<evidence type="ECO:0000259" key="2">
    <source>
        <dbReference type="Pfam" id="PF01205"/>
    </source>
</evidence>
<evidence type="ECO:0000313" key="4">
    <source>
        <dbReference type="Proteomes" id="UP000029733"/>
    </source>
</evidence>
<keyword evidence="4" id="KW-1185">Reference proteome</keyword>
<protein>
    <recommendedName>
        <fullName evidence="2">Impact N-terminal domain-containing protein</fullName>
    </recommendedName>
</protein>
<gene>
    <name evidence="3" type="ORF">LS71_005470</name>
</gene>
<dbReference type="Proteomes" id="UP000029733">
    <property type="component" value="Unassembled WGS sequence"/>
</dbReference>
<dbReference type="SUPFAM" id="SSF54211">
    <property type="entry name" value="Ribosomal protein S5 domain 2-like"/>
    <property type="match status" value="1"/>
</dbReference>
<dbReference type="PANTHER" id="PTHR16301">
    <property type="entry name" value="IMPACT-RELATED"/>
    <property type="match status" value="1"/>
</dbReference>
<dbReference type="AlphaFoldDB" id="A0A4U8TCZ9"/>
<dbReference type="InterPro" id="IPR023582">
    <property type="entry name" value="Impact"/>
</dbReference>
<dbReference type="Gene3D" id="3.30.230.30">
    <property type="entry name" value="Impact, N-terminal domain"/>
    <property type="match status" value="1"/>
</dbReference>
<dbReference type="RefSeq" id="WP_034353654.1">
    <property type="nucleotide sequence ID" value="NZ_JRPR02000003.1"/>
</dbReference>
<dbReference type="InterPro" id="IPR001498">
    <property type="entry name" value="Impact_N"/>
</dbReference>
<sequence length="200" mass="22277">MKTIFTPAQGSFEAKGSKFLSFLVPFSDFENLCQQLRAEHTKAVHFVRASRYLNEYEQIIESFDDDREPKGSSGRPSLNVLRGEGLINVGVVIVRYFGGTLLGVGGLVRAYTAATQAAIESAFLQDFMNTQSLEVSIPYALLSQYEYEAKKLNIALSKEAFLPHAVRIKMQGEKCALDVMHKKLQALQHTLDSVIIESKP</sequence>
<dbReference type="Pfam" id="PF01205">
    <property type="entry name" value="Impact_N"/>
    <property type="match status" value="1"/>
</dbReference>
<reference evidence="3 4" key="1">
    <citation type="journal article" date="2014" name="Genome Announc.">
        <title>Draft genome sequences of eight enterohepatic helicobacter species isolated from both laboratory and wild rodents.</title>
        <authorList>
            <person name="Sheh A."/>
            <person name="Shen Z."/>
            <person name="Fox J.G."/>
        </authorList>
    </citation>
    <scope>NUCLEOTIDE SEQUENCE [LARGE SCALE GENOMIC DNA]</scope>
    <source>
        <strain evidence="3 4">MIT 09-6949</strain>
    </source>
</reference>
<dbReference type="InterPro" id="IPR020568">
    <property type="entry name" value="Ribosomal_Su5_D2-typ_SF"/>
</dbReference>
<organism evidence="3 4">
    <name type="scientific">Helicobacter jaachi</name>
    <dbReference type="NCBI Taxonomy" id="1677920"/>
    <lineage>
        <taxon>Bacteria</taxon>
        <taxon>Pseudomonadati</taxon>
        <taxon>Campylobacterota</taxon>
        <taxon>Epsilonproteobacteria</taxon>
        <taxon>Campylobacterales</taxon>
        <taxon>Helicobacteraceae</taxon>
        <taxon>Helicobacter</taxon>
    </lineage>
</organism>
<dbReference type="OrthoDB" id="9813771at2"/>
<dbReference type="EMBL" id="JRPR02000003">
    <property type="protein sequence ID" value="TLD96517.1"/>
    <property type="molecule type" value="Genomic_DNA"/>
</dbReference>
<accession>A0A4U8TCZ9</accession>
<dbReference type="GO" id="GO:0005737">
    <property type="term" value="C:cytoplasm"/>
    <property type="evidence" value="ECO:0007669"/>
    <property type="project" value="TreeGrafter"/>
</dbReference>
<dbReference type="InterPro" id="IPR036956">
    <property type="entry name" value="Impact_N_sf"/>
</dbReference>
<evidence type="ECO:0000313" key="3">
    <source>
        <dbReference type="EMBL" id="TLD96517.1"/>
    </source>
</evidence>
<evidence type="ECO:0000256" key="1">
    <source>
        <dbReference type="ARBA" id="ARBA00007665"/>
    </source>
</evidence>
<dbReference type="STRING" id="1677920.LS71_03405"/>
<dbReference type="GO" id="GO:0006446">
    <property type="term" value="P:regulation of translational initiation"/>
    <property type="evidence" value="ECO:0007669"/>
    <property type="project" value="TreeGrafter"/>
</dbReference>
<feature type="domain" description="Impact N-terminal" evidence="2">
    <location>
        <begin position="15"/>
        <end position="119"/>
    </location>
</feature>
<comment type="caution">
    <text evidence="3">The sequence shown here is derived from an EMBL/GenBank/DDBJ whole genome shotgun (WGS) entry which is preliminary data.</text>
</comment>
<comment type="similarity">
    <text evidence="1">Belongs to the IMPACT family.</text>
</comment>
<proteinExistence type="inferred from homology"/>